<dbReference type="OrthoDB" id="2133190at2759"/>
<feature type="region of interest" description="Disordered" evidence="2">
    <location>
        <begin position="32"/>
        <end position="56"/>
    </location>
</feature>
<dbReference type="InterPro" id="IPR036638">
    <property type="entry name" value="HLH_DNA-bd_sf"/>
</dbReference>
<protein>
    <recommendedName>
        <fullName evidence="3">BHLH domain-containing protein</fullName>
    </recommendedName>
</protein>
<reference evidence="4" key="1">
    <citation type="journal article" date="2020" name="Stud. Mycol.">
        <title>101 Dothideomycetes genomes: a test case for predicting lifestyles and emergence of pathogens.</title>
        <authorList>
            <person name="Haridas S."/>
            <person name="Albert R."/>
            <person name="Binder M."/>
            <person name="Bloem J."/>
            <person name="Labutti K."/>
            <person name="Salamov A."/>
            <person name="Andreopoulos B."/>
            <person name="Baker S."/>
            <person name="Barry K."/>
            <person name="Bills G."/>
            <person name="Bluhm B."/>
            <person name="Cannon C."/>
            <person name="Castanera R."/>
            <person name="Culley D."/>
            <person name="Daum C."/>
            <person name="Ezra D."/>
            <person name="Gonzalez J."/>
            <person name="Henrissat B."/>
            <person name="Kuo A."/>
            <person name="Liang C."/>
            <person name="Lipzen A."/>
            <person name="Lutzoni F."/>
            <person name="Magnuson J."/>
            <person name="Mondo S."/>
            <person name="Nolan M."/>
            <person name="Ohm R."/>
            <person name="Pangilinan J."/>
            <person name="Park H.-J."/>
            <person name="Ramirez L."/>
            <person name="Alfaro M."/>
            <person name="Sun H."/>
            <person name="Tritt A."/>
            <person name="Yoshinaga Y."/>
            <person name="Zwiers L.-H."/>
            <person name="Turgeon B."/>
            <person name="Goodwin S."/>
            <person name="Spatafora J."/>
            <person name="Crous P."/>
            <person name="Grigoriev I."/>
        </authorList>
    </citation>
    <scope>NUCLEOTIDE SEQUENCE</scope>
    <source>
        <strain evidence="4">CBS 116005</strain>
    </source>
</reference>
<dbReference type="CDD" id="cd11395">
    <property type="entry name" value="bHLHzip_SREBP_like"/>
    <property type="match status" value="1"/>
</dbReference>
<feature type="domain" description="BHLH" evidence="3">
    <location>
        <begin position="223"/>
        <end position="287"/>
    </location>
</feature>
<dbReference type="GO" id="GO:0046983">
    <property type="term" value="F:protein dimerization activity"/>
    <property type="evidence" value="ECO:0007669"/>
    <property type="project" value="InterPro"/>
</dbReference>
<feature type="compositionally biased region" description="Low complexity" evidence="2">
    <location>
        <begin position="44"/>
        <end position="54"/>
    </location>
</feature>
<proteinExistence type="predicted"/>
<dbReference type="Proteomes" id="UP000799436">
    <property type="component" value="Unassembled WGS sequence"/>
</dbReference>
<dbReference type="PANTHER" id="PTHR47336:SF2">
    <property type="entry name" value="TRANSCRIPTION FACTOR HMS1-RELATED"/>
    <property type="match status" value="1"/>
</dbReference>
<dbReference type="Gene3D" id="4.10.280.10">
    <property type="entry name" value="Helix-loop-helix DNA-binding domain"/>
    <property type="match status" value="1"/>
</dbReference>
<evidence type="ECO:0000256" key="2">
    <source>
        <dbReference type="SAM" id="MobiDB-lite"/>
    </source>
</evidence>
<sequence>MLNLYQMTEQAEQKHWQSQQYLQHGYYSQMPTLTSPWGDPDHAQQQQQQQQQNQAIDTQDVDLRMLQHDMQYSGMGTIHGSNPSGLISSGISYQAEPVWASDLDLVTPTTSGYPQDAGGGYNMHLRPSQGHSTDTTTQQTPKSLQAHTSPEVHHAYYQTHQEVQRPGLGRSITAPESLQRDYATSFSRLPALKRQSISEEGEDEDLIPGYTEETKSAGRGKKRQRIPHTAVERRYRENLNAHLEKLRLAVPFLAARGATGSQREIVEGVKPSKCEVLNGAIEHIAALDKEVEGLKGDNAMLRAKLEEMEGRRRLSSAYAALDAQRS</sequence>
<feature type="coiled-coil region" evidence="1">
    <location>
        <begin position="284"/>
        <end position="311"/>
    </location>
</feature>
<gene>
    <name evidence="4" type="ORF">EJ03DRAFT_331064</name>
</gene>
<keyword evidence="1" id="KW-0175">Coiled coil</keyword>
<evidence type="ECO:0000313" key="4">
    <source>
        <dbReference type="EMBL" id="KAF2765309.1"/>
    </source>
</evidence>
<dbReference type="InterPro" id="IPR052099">
    <property type="entry name" value="Regulatory_TF_Diverse"/>
</dbReference>
<dbReference type="EMBL" id="ML995895">
    <property type="protein sequence ID" value="KAF2765309.1"/>
    <property type="molecule type" value="Genomic_DNA"/>
</dbReference>
<dbReference type="PANTHER" id="PTHR47336">
    <property type="entry name" value="TRANSCRIPTION FACTOR HMS1-RELATED"/>
    <property type="match status" value="1"/>
</dbReference>
<feature type="region of interest" description="Disordered" evidence="2">
    <location>
        <begin position="127"/>
        <end position="148"/>
    </location>
</feature>
<evidence type="ECO:0000259" key="3">
    <source>
        <dbReference type="PROSITE" id="PS50888"/>
    </source>
</evidence>
<name>A0A6G1KYG4_9PEZI</name>
<dbReference type="Pfam" id="PF00010">
    <property type="entry name" value="HLH"/>
    <property type="match status" value="1"/>
</dbReference>
<dbReference type="AlphaFoldDB" id="A0A6G1KYG4"/>
<keyword evidence="5" id="KW-1185">Reference proteome</keyword>
<dbReference type="PROSITE" id="PS50888">
    <property type="entry name" value="BHLH"/>
    <property type="match status" value="1"/>
</dbReference>
<dbReference type="SUPFAM" id="SSF47459">
    <property type="entry name" value="HLH, helix-loop-helix DNA-binding domain"/>
    <property type="match status" value="1"/>
</dbReference>
<feature type="compositionally biased region" description="Polar residues" evidence="2">
    <location>
        <begin position="129"/>
        <end position="148"/>
    </location>
</feature>
<dbReference type="SMART" id="SM00353">
    <property type="entry name" value="HLH"/>
    <property type="match status" value="1"/>
</dbReference>
<evidence type="ECO:0000313" key="5">
    <source>
        <dbReference type="Proteomes" id="UP000799436"/>
    </source>
</evidence>
<accession>A0A6G1KYG4</accession>
<dbReference type="InterPro" id="IPR011598">
    <property type="entry name" value="bHLH_dom"/>
</dbReference>
<organism evidence="4 5">
    <name type="scientific">Teratosphaeria nubilosa</name>
    <dbReference type="NCBI Taxonomy" id="161662"/>
    <lineage>
        <taxon>Eukaryota</taxon>
        <taxon>Fungi</taxon>
        <taxon>Dikarya</taxon>
        <taxon>Ascomycota</taxon>
        <taxon>Pezizomycotina</taxon>
        <taxon>Dothideomycetes</taxon>
        <taxon>Dothideomycetidae</taxon>
        <taxon>Mycosphaerellales</taxon>
        <taxon>Teratosphaeriaceae</taxon>
        <taxon>Teratosphaeria</taxon>
    </lineage>
</organism>
<evidence type="ECO:0000256" key="1">
    <source>
        <dbReference type="SAM" id="Coils"/>
    </source>
</evidence>